<name>A0ABX3NUB9_9BACT</name>
<evidence type="ECO:0000256" key="1">
    <source>
        <dbReference type="SAM" id="Coils"/>
    </source>
</evidence>
<sequence length="565" mass="62304">MKQTLFLLILLCLEKSLQAQYIYTIKADSVKITNTCDTAELIIENHTQNVPGFLFNKGRGRTEFRKALQKLSDSVYLIGGDSLKMSNMWLQGGNTFGSTGILGTKDNNALDLYTNDSFRIRVSKWGNLLIGTTNDNGYKLNVNGKSNFSGDINIGSATITNTGNLIGTNAILFNHFISQYHSYMQNDPYISKLDNILFDYRNRFTTTTSTGADGSLNINIIFPADEFDYNVIGTDTGIAYPQGNMYFSFWNNGVPQSVTVRQRNKNGWQAPFTSNTNLATNGSGFFKVTIAPSYNYIREIAITITPSQPGGFVNLTNLEYVLDVGGQGLISQYPFLSKYGNEFLYYFLSFKNGGKTNAQISPFLGYPNYFINNTMIGTATDNGNKLQVAGNTSMTGNLTVGGNGITFSGLAPNNSANRILAGDANGNLYYRDASTLALNGTINSDLAVNGTVSAKKMLIPQTGRWPDYVFSKQYHLPSLIEVENYINQNSHLPGIPAAAEVEKKGIDVASNQAALLKKIEEMTLYIIEQEKTIQKQNDQIKDLLSLKQEMAELKALIKNTNQTVK</sequence>
<dbReference type="RefSeq" id="WP_014219185.1">
    <property type="nucleotide sequence ID" value="NZ_LWBO01000017.1"/>
</dbReference>
<keyword evidence="1" id="KW-0175">Coiled coil</keyword>
<evidence type="ECO:0000313" key="2">
    <source>
        <dbReference type="EMBL" id="OQP46060.1"/>
    </source>
</evidence>
<reference evidence="2 3" key="1">
    <citation type="submission" date="2016-04" db="EMBL/GenBank/DDBJ databases">
        <authorList>
            <person name="Chen L."/>
            <person name="Zhuang W."/>
            <person name="Wang G."/>
        </authorList>
    </citation>
    <scope>NUCLEOTIDE SEQUENCE [LARGE SCALE GENOMIC DNA]</scope>
    <source>
        <strain evidence="3">GR20</strain>
    </source>
</reference>
<feature type="coiled-coil region" evidence="1">
    <location>
        <begin position="526"/>
        <end position="563"/>
    </location>
</feature>
<organism evidence="2 3">
    <name type="scientific">Niastella koreensis</name>
    <dbReference type="NCBI Taxonomy" id="354356"/>
    <lineage>
        <taxon>Bacteria</taxon>
        <taxon>Pseudomonadati</taxon>
        <taxon>Bacteroidota</taxon>
        <taxon>Chitinophagia</taxon>
        <taxon>Chitinophagales</taxon>
        <taxon>Chitinophagaceae</taxon>
        <taxon>Niastella</taxon>
    </lineage>
</organism>
<accession>A0ABX3NUB9</accession>
<comment type="caution">
    <text evidence="2">The sequence shown here is derived from an EMBL/GenBank/DDBJ whole genome shotgun (WGS) entry which is preliminary data.</text>
</comment>
<dbReference type="EMBL" id="LWBO01000017">
    <property type="protein sequence ID" value="OQP46060.1"/>
    <property type="molecule type" value="Genomic_DNA"/>
</dbReference>
<protein>
    <recommendedName>
        <fullName evidence="4">Peptidase S74 domain-containing protein</fullName>
    </recommendedName>
</protein>
<keyword evidence="3" id="KW-1185">Reference proteome</keyword>
<evidence type="ECO:0000313" key="3">
    <source>
        <dbReference type="Proteomes" id="UP000192277"/>
    </source>
</evidence>
<evidence type="ECO:0008006" key="4">
    <source>
        <dbReference type="Google" id="ProtNLM"/>
    </source>
</evidence>
<gene>
    <name evidence="2" type="ORF">A4D02_32235</name>
</gene>
<proteinExistence type="predicted"/>
<dbReference type="Proteomes" id="UP000192277">
    <property type="component" value="Unassembled WGS sequence"/>
</dbReference>